<evidence type="ECO:0000313" key="1">
    <source>
        <dbReference type="EMBL" id="PUZ70040.1"/>
    </source>
</evidence>
<gene>
    <name evidence="1" type="ORF">GQ55_2G190800</name>
</gene>
<sequence>MLRSKSPKWNPSPSSLSLSCPCPRIQERRPELLPACARIAQPWRMRVRGARPPAHFSVTSVSLPSCYLPGLKQKG</sequence>
<dbReference type="Proteomes" id="UP000244336">
    <property type="component" value="Chromosome 2"/>
</dbReference>
<dbReference type="PROSITE" id="PS51257">
    <property type="entry name" value="PROKAR_LIPOPROTEIN"/>
    <property type="match status" value="1"/>
</dbReference>
<dbReference type="Gramene" id="PUZ70040">
    <property type="protein sequence ID" value="PUZ70040"/>
    <property type="gene ID" value="GQ55_2G190800"/>
</dbReference>
<name>A0A2T7EQD5_9POAL</name>
<proteinExistence type="predicted"/>
<protein>
    <submittedName>
        <fullName evidence="1">Uncharacterized protein</fullName>
    </submittedName>
</protein>
<dbReference type="AlphaFoldDB" id="A0A2T7EQD5"/>
<accession>A0A2T7EQD5</accession>
<dbReference type="EMBL" id="CM009750">
    <property type="protein sequence ID" value="PUZ70040.1"/>
    <property type="molecule type" value="Genomic_DNA"/>
</dbReference>
<reference evidence="1 2" key="1">
    <citation type="submission" date="2018-04" db="EMBL/GenBank/DDBJ databases">
        <title>WGS assembly of Panicum hallii var. hallii HAL2.</title>
        <authorList>
            <person name="Lovell J."/>
            <person name="Jenkins J."/>
            <person name="Lowry D."/>
            <person name="Mamidi S."/>
            <person name="Sreedasyam A."/>
            <person name="Weng X."/>
            <person name="Barry K."/>
            <person name="Bonette J."/>
            <person name="Campitelli B."/>
            <person name="Daum C."/>
            <person name="Gordon S."/>
            <person name="Gould B."/>
            <person name="Lipzen A."/>
            <person name="MacQueen A."/>
            <person name="Palacio-Mejia J."/>
            <person name="Plott C."/>
            <person name="Shakirov E."/>
            <person name="Shu S."/>
            <person name="Yoshinaga Y."/>
            <person name="Zane M."/>
            <person name="Rokhsar D."/>
            <person name="Grimwood J."/>
            <person name="Schmutz J."/>
            <person name="Juenger T."/>
        </authorList>
    </citation>
    <scope>NUCLEOTIDE SEQUENCE [LARGE SCALE GENOMIC DNA]</scope>
    <source>
        <strain evidence="2">cv. HAL2</strain>
    </source>
</reference>
<organism evidence="1 2">
    <name type="scientific">Panicum hallii var. hallii</name>
    <dbReference type="NCBI Taxonomy" id="1504633"/>
    <lineage>
        <taxon>Eukaryota</taxon>
        <taxon>Viridiplantae</taxon>
        <taxon>Streptophyta</taxon>
        <taxon>Embryophyta</taxon>
        <taxon>Tracheophyta</taxon>
        <taxon>Spermatophyta</taxon>
        <taxon>Magnoliopsida</taxon>
        <taxon>Liliopsida</taxon>
        <taxon>Poales</taxon>
        <taxon>Poaceae</taxon>
        <taxon>PACMAD clade</taxon>
        <taxon>Panicoideae</taxon>
        <taxon>Panicodae</taxon>
        <taxon>Paniceae</taxon>
        <taxon>Panicinae</taxon>
        <taxon>Panicum</taxon>
        <taxon>Panicum sect. Panicum</taxon>
    </lineage>
</organism>
<evidence type="ECO:0000313" key="2">
    <source>
        <dbReference type="Proteomes" id="UP000244336"/>
    </source>
</evidence>
<keyword evidence="2" id="KW-1185">Reference proteome</keyword>